<dbReference type="GO" id="GO:0005737">
    <property type="term" value="C:cytoplasm"/>
    <property type="evidence" value="ECO:0007669"/>
    <property type="project" value="TreeGrafter"/>
</dbReference>
<dbReference type="Pfam" id="PF02252">
    <property type="entry name" value="PA28_C"/>
    <property type="match status" value="1"/>
</dbReference>
<dbReference type="Proteomes" id="UP000078200">
    <property type="component" value="Unassembled WGS sequence"/>
</dbReference>
<dbReference type="InterPro" id="IPR036996">
    <property type="entry name" value="PA28_N_sf"/>
</dbReference>
<dbReference type="PANTHER" id="PTHR10660">
    <property type="entry name" value="PROTEASOME REGULATOR PA28"/>
    <property type="match status" value="1"/>
</dbReference>
<feature type="domain" description="Proteasome activator PA28 N-terminal" evidence="4">
    <location>
        <begin position="89"/>
        <end position="146"/>
    </location>
</feature>
<dbReference type="InterPro" id="IPR036252">
    <property type="entry name" value="Proteasome_activ_sf"/>
</dbReference>
<evidence type="ECO:0000313" key="6">
    <source>
        <dbReference type="EnsemblMetazoa" id="GAUT047297-PA"/>
    </source>
</evidence>
<dbReference type="GO" id="GO:0061133">
    <property type="term" value="F:endopeptidase activator activity"/>
    <property type="evidence" value="ECO:0007669"/>
    <property type="project" value="TreeGrafter"/>
</dbReference>
<keyword evidence="2" id="KW-0647">Proteasome</keyword>
<dbReference type="InterPro" id="IPR009077">
    <property type="entry name" value="Proteasome_activ_PA28"/>
</dbReference>
<dbReference type="InterPro" id="IPR003186">
    <property type="entry name" value="PA28_C"/>
</dbReference>
<accession>A0A1A9VTR7</accession>
<dbReference type="GO" id="GO:2000045">
    <property type="term" value="P:regulation of G1/S transition of mitotic cell cycle"/>
    <property type="evidence" value="ECO:0007669"/>
    <property type="project" value="TreeGrafter"/>
</dbReference>
<dbReference type="EnsemblMetazoa" id="GAUT047297-RA">
    <property type="protein sequence ID" value="GAUT047297-PA"/>
    <property type="gene ID" value="GAUT047297"/>
</dbReference>
<dbReference type="Pfam" id="PF02251">
    <property type="entry name" value="PA28_N"/>
    <property type="match status" value="1"/>
</dbReference>
<dbReference type="InterPro" id="IPR036997">
    <property type="entry name" value="PA28_C_sf"/>
</dbReference>
<dbReference type="GO" id="GO:0008537">
    <property type="term" value="C:proteasome activator complex"/>
    <property type="evidence" value="ECO:0007669"/>
    <property type="project" value="InterPro"/>
</dbReference>
<sequence>MVSNIDVKFSQRRLSAPKTQCNRGAWEENSYFEFSLYWLNVKESFWEGRLELERGTILKTKNSRGTDEKLSPITRIIKKKVKALTMSSDNIAKLEDYKDSLIKKAEQLITQGFPEKIIQLNELLASPMFHERKLSDFHQHLNIPVPGRVLVNKEDSAGDCEQPAKRARTEPTLDSGVNVTYLPIGSVACNASLSEIINTIKPMLYKLIEESDILKMWISFMIPKIEAGNNFGVSIQEDILDETERVKAEAVVSFDQISNYFVSRARIVAKVVKYPHIDDYRNAVVELDEKQYLDLWMIISNVRNRYLSLLDVVTKNMEKLKTPRSSNADLY</sequence>
<proteinExistence type="inferred from homology"/>
<dbReference type="Gene3D" id="1.20.5.120">
    <property type="entry name" value="Proteasome activator pa28, N-terminal domain"/>
    <property type="match status" value="1"/>
</dbReference>
<protein>
    <recommendedName>
        <fullName evidence="8">Proteasome activator PA28 C-terminal domain-containing protein</fullName>
    </recommendedName>
</protein>
<evidence type="ECO:0000259" key="5">
    <source>
        <dbReference type="Pfam" id="PF02252"/>
    </source>
</evidence>
<dbReference type="Gene3D" id="1.20.120.180">
    <property type="entry name" value="Proteasome activator pa28, C-terminal domain"/>
    <property type="match status" value="1"/>
</dbReference>
<keyword evidence="7" id="KW-1185">Reference proteome</keyword>
<evidence type="ECO:0000256" key="3">
    <source>
        <dbReference type="ARBA" id="ARBA00037467"/>
    </source>
</evidence>
<feature type="domain" description="Proteasome activator PA28 C-terminal" evidence="5">
    <location>
        <begin position="187"/>
        <end position="328"/>
    </location>
</feature>
<dbReference type="GO" id="GO:0061136">
    <property type="term" value="P:regulation of proteasomal protein catabolic process"/>
    <property type="evidence" value="ECO:0007669"/>
    <property type="project" value="TreeGrafter"/>
</dbReference>
<dbReference type="PANTHER" id="PTHR10660:SF2">
    <property type="entry name" value="LD45860P"/>
    <property type="match status" value="1"/>
</dbReference>
<comment type="similarity">
    <text evidence="1">Belongs to the PA28 family.</text>
</comment>
<dbReference type="AlphaFoldDB" id="A0A1A9VTR7"/>
<dbReference type="FunFam" id="1.20.120.180:FF:000002">
    <property type="entry name" value="Proteasome activator complex subunit 1"/>
    <property type="match status" value="1"/>
</dbReference>
<evidence type="ECO:0000313" key="7">
    <source>
        <dbReference type="Proteomes" id="UP000078200"/>
    </source>
</evidence>
<dbReference type="InterPro" id="IPR003185">
    <property type="entry name" value="Proteasome_activ_PA28_N"/>
</dbReference>
<organism evidence="6 7">
    <name type="scientific">Glossina austeni</name>
    <name type="common">Savannah tsetse fly</name>
    <dbReference type="NCBI Taxonomy" id="7395"/>
    <lineage>
        <taxon>Eukaryota</taxon>
        <taxon>Metazoa</taxon>
        <taxon>Ecdysozoa</taxon>
        <taxon>Arthropoda</taxon>
        <taxon>Hexapoda</taxon>
        <taxon>Insecta</taxon>
        <taxon>Pterygota</taxon>
        <taxon>Neoptera</taxon>
        <taxon>Endopterygota</taxon>
        <taxon>Diptera</taxon>
        <taxon>Brachycera</taxon>
        <taxon>Muscomorpha</taxon>
        <taxon>Hippoboscoidea</taxon>
        <taxon>Glossinidae</taxon>
        <taxon>Glossina</taxon>
    </lineage>
</organism>
<dbReference type="VEuPathDB" id="VectorBase:GAUT047297"/>
<evidence type="ECO:0000259" key="4">
    <source>
        <dbReference type="Pfam" id="PF02251"/>
    </source>
</evidence>
<name>A0A1A9VTR7_GLOAU</name>
<dbReference type="GO" id="GO:0005654">
    <property type="term" value="C:nucleoplasm"/>
    <property type="evidence" value="ECO:0007669"/>
    <property type="project" value="TreeGrafter"/>
</dbReference>
<evidence type="ECO:0000256" key="2">
    <source>
        <dbReference type="ARBA" id="ARBA00022942"/>
    </source>
</evidence>
<evidence type="ECO:0008006" key="8">
    <source>
        <dbReference type="Google" id="ProtNLM"/>
    </source>
</evidence>
<evidence type="ECO:0000256" key="1">
    <source>
        <dbReference type="ARBA" id="ARBA00005883"/>
    </source>
</evidence>
<dbReference type="SUPFAM" id="SSF47216">
    <property type="entry name" value="Proteasome activator"/>
    <property type="match status" value="1"/>
</dbReference>
<comment type="function">
    <text evidence="3">Implicated in immunoproteasome assembly and required for efficient antigen processing. The PA28 activator complex enhances the generation of class I binding peptides by altering the cleavage pattern of the proteasome.</text>
</comment>
<reference evidence="6" key="1">
    <citation type="submission" date="2020-05" db="UniProtKB">
        <authorList>
            <consortium name="EnsemblMetazoa"/>
        </authorList>
    </citation>
    <scope>IDENTIFICATION</scope>
    <source>
        <strain evidence="6">TTRI</strain>
    </source>
</reference>
<dbReference type="STRING" id="7395.A0A1A9VTR7"/>